<proteinExistence type="predicted"/>
<dbReference type="InterPro" id="IPR025886">
    <property type="entry name" value="PP2-like"/>
</dbReference>
<organism evidence="1 2">
    <name type="scientific">Manihot esculenta</name>
    <name type="common">Cassava</name>
    <name type="synonym">Jatropha manihot</name>
    <dbReference type="NCBI Taxonomy" id="3983"/>
    <lineage>
        <taxon>Eukaryota</taxon>
        <taxon>Viridiplantae</taxon>
        <taxon>Streptophyta</taxon>
        <taxon>Embryophyta</taxon>
        <taxon>Tracheophyta</taxon>
        <taxon>Spermatophyta</taxon>
        <taxon>Magnoliopsida</taxon>
        <taxon>eudicotyledons</taxon>
        <taxon>Gunneridae</taxon>
        <taxon>Pentapetalae</taxon>
        <taxon>rosids</taxon>
        <taxon>fabids</taxon>
        <taxon>Malpighiales</taxon>
        <taxon>Euphorbiaceae</taxon>
        <taxon>Crotonoideae</taxon>
        <taxon>Manihoteae</taxon>
        <taxon>Manihot</taxon>
    </lineage>
</organism>
<evidence type="ECO:0008006" key="3">
    <source>
        <dbReference type="Google" id="ProtNLM"/>
    </source>
</evidence>
<evidence type="ECO:0000313" key="2">
    <source>
        <dbReference type="Proteomes" id="UP000091857"/>
    </source>
</evidence>
<evidence type="ECO:0000313" key="1">
    <source>
        <dbReference type="EMBL" id="OAY26593.1"/>
    </source>
</evidence>
<protein>
    <recommendedName>
        <fullName evidence="3">Phloem protein 2</fullName>
    </recommendedName>
</protein>
<dbReference type="OrthoDB" id="2107747at2759"/>
<dbReference type="STRING" id="3983.A0A2C9U8Z4"/>
<name>A0A2C9U8Z4_MANES</name>
<gene>
    <name evidence="1" type="ORF">MANES_16G059700v8</name>
</gene>
<dbReference type="AlphaFoldDB" id="A0A2C9U8Z4"/>
<dbReference type="Gramene" id="Manes.16G059700.1.v8.1">
    <property type="protein sequence ID" value="Manes.16G059700.1.v8.1.CDS"/>
    <property type="gene ID" value="Manes.16G059700.v8.1"/>
</dbReference>
<dbReference type="EMBL" id="CM004402">
    <property type="protein sequence ID" value="OAY26593.1"/>
    <property type="molecule type" value="Genomic_DNA"/>
</dbReference>
<reference evidence="2" key="1">
    <citation type="journal article" date="2016" name="Nat. Biotechnol.">
        <title>Sequencing wild and cultivated cassava and related species reveals extensive interspecific hybridization and genetic diversity.</title>
        <authorList>
            <person name="Bredeson J.V."/>
            <person name="Lyons J.B."/>
            <person name="Prochnik S.E."/>
            <person name="Wu G.A."/>
            <person name="Ha C.M."/>
            <person name="Edsinger-Gonzales E."/>
            <person name="Grimwood J."/>
            <person name="Schmutz J."/>
            <person name="Rabbi I.Y."/>
            <person name="Egesi C."/>
            <person name="Nauluvula P."/>
            <person name="Lebot V."/>
            <person name="Ndunguru J."/>
            <person name="Mkamilo G."/>
            <person name="Bart R.S."/>
            <person name="Setter T.L."/>
            <person name="Gleadow R.M."/>
            <person name="Kulakow P."/>
            <person name="Ferguson M.E."/>
            <person name="Rounsley S."/>
            <person name="Rokhsar D.S."/>
        </authorList>
    </citation>
    <scope>NUCLEOTIDE SEQUENCE [LARGE SCALE GENOMIC DNA]</scope>
    <source>
        <strain evidence="2">cv. AM560-2</strain>
    </source>
</reference>
<accession>A0A2C9U8Z4</accession>
<keyword evidence="2" id="KW-1185">Reference proteome</keyword>
<dbReference type="Pfam" id="PF14299">
    <property type="entry name" value="PP2"/>
    <property type="match status" value="1"/>
</dbReference>
<sequence length="166" mass="19252">MSSKPHHRAIPKEVEIQKDPLKWVLRPRALNIAWGNDSRNWEMPKAGEKDPAKLWMVSWFEVTGTIKDTNIVKGKSFEISFKVDMEEAFEWTDLPVFMMAKLGKQGKCKWEKVPLSDGQEEAPVINMLIQVEDDNHEHTLYFGLYEIWSAKCKVGMKIHHVEVTSK</sequence>
<comment type="caution">
    <text evidence="1">The sequence shown here is derived from an EMBL/GenBank/DDBJ whole genome shotgun (WGS) entry which is preliminary data.</text>
</comment>
<dbReference type="Proteomes" id="UP000091857">
    <property type="component" value="Chromosome 16"/>
</dbReference>
<dbReference type="PANTHER" id="PTHR32278">
    <property type="entry name" value="F-BOX DOMAIN-CONTAINING PROTEIN"/>
    <property type="match status" value="1"/>
</dbReference>
<dbReference type="PANTHER" id="PTHR32278:SF2">
    <property type="entry name" value="PROTEIN PHLOEM PROTEIN 2-LIKE A9"/>
    <property type="match status" value="1"/>
</dbReference>